<feature type="chain" id="PRO_5046467096" description="Copper amine oxidase-like N-terminal domain-containing protein" evidence="1">
    <location>
        <begin position="23"/>
        <end position="176"/>
    </location>
</feature>
<evidence type="ECO:0000256" key="1">
    <source>
        <dbReference type="SAM" id="SignalP"/>
    </source>
</evidence>
<reference evidence="2 3" key="1">
    <citation type="submission" date="2021-03" db="EMBL/GenBank/DDBJ databases">
        <title>Paenibacillus artemisicola MWE-103 whole genome sequence.</title>
        <authorList>
            <person name="Ham Y.J."/>
        </authorList>
    </citation>
    <scope>NUCLEOTIDE SEQUENCE [LARGE SCALE GENOMIC DNA]</scope>
    <source>
        <strain evidence="2 3">MWE-103</strain>
    </source>
</reference>
<evidence type="ECO:0008006" key="4">
    <source>
        <dbReference type="Google" id="ProtNLM"/>
    </source>
</evidence>
<name>A0ABS3W899_9BACL</name>
<protein>
    <recommendedName>
        <fullName evidence="4">Copper amine oxidase-like N-terminal domain-containing protein</fullName>
    </recommendedName>
</protein>
<evidence type="ECO:0000313" key="2">
    <source>
        <dbReference type="EMBL" id="MBO7744355.1"/>
    </source>
</evidence>
<dbReference type="EMBL" id="JAGGDJ010000004">
    <property type="protein sequence ID" value="MBO7744355.1"/>
    <property type="molecule type" value="Genomic_DNA"/>
</dbReference>
<dbReference type="Proteomes" id="UP000670947">
    <property type="component" value="Unassembled WGS sequence"/>
</dbReference>
<comment type="caution">
    <text evidence="2">The sequence shown here is derived from an EMBL/GenBank/DDBJ whole genome shotgun (WGS) entry which is preliminary data.</text>
</comment>
<sequence length="176" mass="20541">MRVKIGIVVVFLSMVCAHFATASPDRFEQRAQEKFEADRPTEVTVNYNKTNTEKTYKDNWIPVRFLFGRTSDQITWDNNTKTAAIVRNGEKLLFCLKDVTGSKDEVVWPKQWFRLRDGRTFLDIIYLNQIFDRYGNYEAGSEERAWAQKLSFLGISYIDSQYGGKDSIEHVFIMVK</sequence>
<accession>A0ABS3W899</accession>
<dbReference type="InterPro" id="IPR036582">
    <property type="entry name" value="Mao_N_sf"/>
</dbReference>
<organism evidence="2 3">
    <name type="scientific">Paenibacillus artemisiicola</name>
    <dbReference type="NCBI Taxonomy" id="1172618"/>
    <lineage>
        <taxon>Bacteria</taxon>
        <taxon>Bacillati</taxon>
        <taxon>Bacillota</taxon>
        <taxon>Bacilli</taxon>
        <taxon>Bacillales</taxon>
        <taxon>Paenibacillaceae</taxon>
        <taxon>Paenibacillus</taxon>
    </lineage>
</organism>
<dbReference type="SUPFAM" id="SSF55383">
    <property type="entry name" value="Copper amine oxidase, domain N"/>
    <property type="match status" value="1"/>
</dbReference>
<keyword evidence="3" id="KW-1185">Reference proteome</keyword>
<evidence type="ECO:0000313" key="3">
    <source>
        <dbReference type="Proteomes" id="UP000670947"/>
    </source>
</evidence>
<feature type="signal peptide" evidence="1">
    <location>
        <begin position="1"/>
        <end position="22"/>
    </location>
</feature>
<keyword evidence="1" id="KW-0732">Signal</keyword>
<gene>
    <name evidence="2" type="ORF">I8J29_09130</name>
</gene>
<proteinExistence type="predicted"/>
<dbReference type="RefSeq" id="WP_208847306.1">
    <property type="nucleotide sequence ID" value="NZ_JAGGDJ010000004.1"/>
</dbReference>